<name>A0A0E9XHH0_ANGAN</name>
<proteinExistence type="predicted"/>
<sequence length="38" mass="4762">MKFKQQPFMQAKKNNGHCLPHPIRWLFLFFLLFFKFEC</sequence>
<evidence type="ECO:0000313" key="1">
    <source>
        <dbReference type="EMBL" id="JAI02115.1"/>
    </source>
</evidence>
<dbReference type="EMBL" id="GBXM01006463">
    <property type="protein sequence ID" value="JAI02115.1"/>
    <property type="molecule type" value="Transcribed_RNA"/>
</dbReference>
<protein>
    <submittedName>
        <fullName evidence="1">Uncharacterized protein</fullName>
    </submittedName>
</protein>
<accession>A0A0E9XHH0</accession>
<reference evidence="1" key="1">
    <citation type="submission" date="2014-11" db="EMBL/GenBank/DDBJ databases">
        <authorList>
            <person name="Amaro Gonzalez C."/>
        </authorList>
    </citation>
    <scope>NUCLEOTIDE SEQUENCE</scope>
</reference>
<dbReference type="AlphaFoldDB" id="A0A0E9XHH0"/>
<organism evidence="1">
    <name type="scientific">Anguilla anguilla</name>
    <name type="common">European freshwater eel</name>
    <name type="synonym">Muraena anguilla</name>
    <dbReference type="NCBI Taxonomy" id="7936"/>
    <lineage>
        <taxon>Eukaryota</taxon>
        <taxon>Metazoa</taxon>
        <taxon>Chordata</taxon>
        <taxon>Craniata</taxon>
        <taxon>Vertebrata</taxon>
        <taxon>Euteleostomi</taxon>
        <taxon>Actinopterygii</taxon>
        <taxon>Neopterygii</taxon>
        <taxon>Teleostei</taxon>
        <taxon>Anguilliformes</taxon>
        <taxon>Anguillidae</taxon>
        <taxon>Anguilla</taxon>
    </lineage>
</organism>
<reference evidence="1" key="2">
    <citation type="journal article" date="2015" name="Fish Shellfish Immunol.">
        <title>Early steps in the European eel (Anguilla anguilla)-Vibrio vulnificus interaction in the gills: Role of the RtxA13 toxin.</title>
        <authorList>
            <person name="Callol A."/>
            <person name="Pajuelo D."/>
            <person name="Ebbesson L."/>
            <person name="Teles M."/>
            <person name="MacKenzie S."/>
            <person name="Amaro C."/>
        </authorList>
    </citation>
    <scope>NUCLEOTIDE SEQUENCE</scope>
</reference>